<dbReference type="InterPro" id="IPR050654">
    <property type="entry name" value="AChE-related_enzymes"/>
</dbReference>
<name>A0ABP0GQG0_CLALP</name>
<sequence>MALVCPVVEIANGKVRGRVCLRAKPEEAKQVFNFAGIPFAKPPVGELRFEPPQKCEPWEGVLEATKLSASPLQSVELNDYVDRYVPARNEFGDDFRNFSEDCLYLNIFTSNPSKTANMPVMVWIYGGSYQIGGSGNYSGQALCGLHDVVLVVPNYRLNVFGFFTTGRDTPYPGNMGLMDQVMALEWTRDNIREFGGNPDNVTIFGESVGAVSVGAHSLSPLSKGLFHRTIQHSGTAAMELYMRKDYAPSVKKLLEVLKVEATDPKEIVAKLKTVPAQELINATETLHTSLLSFFAHVDGRVLAEDPATLIEKKQFSNVPSIIGFNNSEGSGLFMKHMPKDFFDGYSEEAFDATIKSRLPYMISGLEPDKTDDALRRIKEVYGSEFEEDGKFKWSSVSAALFGDHLFVFTTIDQLHAHSKTGYGTYLYHMTHQLKCHHDDEFKGEISKKAEFCRCDHTDDIIFTFGEPLMNGEMTKRVKFSKEEEEISRKWMTYIANFATSGNPNKGSEIEVEWPQYDVTKQRHLLVQNPLSYGDHLAESRYKLWKETLPNL</sequence>
<keyword evidence="3" id="KW-0378">Hydrolase</keyword>
<evidence type="ECO:0000256" key="1">
    <source>
        <dbReference type="ARBA" id="ARBA00005964"/>
    </source>
</evidence>
<dbReference type="SUPFAM" id="SSF53474">
    <property type="entry name" value="alpha/beta-Hydrolases"/>
    <property type="match status" value="1"/>
</dbReference>
<keyword evidence="6" id="KW-1185">Reference proteome</keyword>
<dbReference type="Pfam" id="PF00135">
    <property type="entry name" value="COesterase"/>
    <property type="match status" value="1"/>
</dbReference>
<evidence type="ECO:0000313" key="5">
    <source>
        <dbReference type="EMBL" id="CAK8693995.1"/>
    </source>
</evidence>
<gene>
    <name evidence="5" type="ORF">CVLEPA_LOCUS27272</name>
</gene>
<dbReference type="InterPro" id="IPR002018">
    <property type="entry name" value="CarbesteraseB"/>
</dbReference>
<dbReference type="PANTHER" id="PTHR43918">
    <property type="entry name" value="ACETYLCHOLINESTERASE"/>
    <property type="match status" value="1"/>
</dbReference>
<reference evidence="5 6" key="1">
    <citation type="submission" date="2024-02" db="EMBL/GenBank/DDBJ databases">
        <authorList>
            <person name="Daric V."/>
            <person name="Darras S."/>
        </authorList>
    </citation>
    <scope>NUCLEOTIDE SEQUENCE [LARGE SCALE GENOMIC DNA]</scope>
</reference>
<evidence type="ECO:0000259" key="4">
    <source>
        <dbReference type="Pfam" id="PF00135"/>
    </source>
</evidence>
<dbReference type="Gene3D" id="3.40.50.1820">
    <property type="entry name" value="alpha/beta hydrolase"/>
    <property type="match status" value="1"/>
</dbReference>
<dbReference type="InterPro" id="IPR029058">
    <property type="entry name" value="AB_hydrolase_fold"/>
</dbReference>
<dbReference type="Proteomes" id="UP001642483">
    <property type="component" value="Unassembled WGS sequence"/>
</dbReference>
<keyword evidence="2" id="KW-0719">Serine esterase</keyword>
<feature type="domain" description="Carboxylesterase type B" evidence="4">
    <location>
        <begin position="6"/>
        <end position="544"/>
    </location>
</feature>
<dbReference type="PANTHER" id="PTHR43918:SF4">
    <property type="entry name" value="CARBOXYLIC ESTER HYDROLASE"/>
    <property type="match status" value="1"/>
</dbReference>
<comment type="similarity">
    <text evidence="1">Belongs to the type-B carboxylesterase/lipase family.</text>
</comment>
<evidence type="ECO:0000313" key="6">
    <source>
        <dbReference type="Proteomes" id="UP001642483"/>
    </source>
</evidence>
<dbReference type="EMBL" id="CAWYQH010000141">
    <property type="protein sequence ID" value="CAK8693995.1"/>
    <property type="molecule type" value="Genomic_DNA"/>
</dbReference>
<evidence type="ECO:0000256" key="3">
    <source>
        <dbReference type="ARBA" id="ARBA00022801"/>
    </source>
</evidence>
<evidence type="ECO:0000256" key="2">
    <source>
        <dbReference type="ARBA" id="ARBA00022487"/>
    </source>
</evidence>
<accession>A0ABP0GQG0</accession>
<proteinExistence type="inferred from homology"/>
<comment type="caution">
    <text evidence="5">The sequence shown here is derived from an EMBL/GenBank/DDBJ whole genome shotgun (WGS) entry which is preliminary data.</text>
</comment>
<organism evidence="5 6">
    <name type="scientific">Clavelina lepadiformis</name>
    <name type="common">Light-bulb sea squirt</name>
    <name type="synonym">Ascidia lepadiformis</name>
    <dbReference type="NCBI Taxonomy" id="159417"/>
    <lineage>
        <taxon>Eukaryota</taxon>
        <taxon>Metazoa</taxon>
        <taxon>Chordata</taxon>
        <taxon>Tunicata</taxon>
        <taxon>Ascidiacea</taxon>
        <taxon>Aplousobranchia</taxon>
        <taxon>Clavelinidae</taxon>
        <taxon>Clavelina</taxon>
    </lineage>
</organism>
<protein>
    <recommendedName>
        <fullName evidence="4">Carboxylesterase type B domain-containing protein</fullName>
    </recommendedName>
</protein>